<proteinExistence type="predicted"/>
<dbReference type="EMBL" id="OV725081">
    <property type="protein sequence ID" value="CAH1403635.1"/>
    <property type="molecule type" value="Genomic_DNA"/>
</dbReference>
<reference evidence="1" key="1">
    <citation type="submission" date="2022-01" db="EMBL/GenBank/DDBJ databases">
        <authorList>
            <person name="King R."/>
        </authorList>
    </citation>
    <scope>NUCLEOTIDE SEQUENCE</scope>
</reference>
<protein>
    <submittedName>
        <fullName evidence="1">Uncharacterized protein</fullName>
    </submittedName>
</protein>
<dbReference type="Proteomes" id="UP001152798">
    <property type="component" value="Chromosome 5"/>
</dbReference>
<keyword evidence="2" id="KW-1185">Reference proteome</keyword>
<evidence type="ECO:0000313" key="2">
    <source>
        <dbReference type="Proteomes" id="UP001152798"/>
    </source>
</evidence>
<gene>
    <name evidence="1" type="ORF">NEZAVI_LOCUS12218</name>
</gene>
<sequence length="137" mass="15147">MIPRRIDITTRAIPIAKAQSSRRPWQLMCWHPFLQSPRAIVVAGPFCTVVVPSSSHASCQRRLRGGHDSNCIGLQLNTVPGRYCPTAGPKSPPLSPYGSLILRVHCVFDPRDPHRSPGSTASLRRSRAHSYLAWVSI</sequence>
<organism evidence="1 2">
    <name type="scientific">Nezara viridula</name>
    <name type="common">Southern green stink bug</name>
    <name type="synonym">Cimex viridulus</name>
    <dbReference type="NCBI Taxonomy" id="85310"/>
    <lineage>
        <taxon>Eukaryota</taxon>
        <taxon>Metazoa</taxon>
        <taxon>Ecdysozoa</taxon>
        <taxon>Arthropoda</taxon>
        <taxon>Hexapoda</taxon>
        <taxon>Insecta</taxon>
        <taxon>Pterygota</taxon>
        <taxon>Neoptera</taxon>
        <taxon>Paraneoptera</taxon>
        <taxon>Hemiptera</taxon>
        <taxon>Heteroptera</taxon>
        <taxon>Panheteroptera</taxon>
        <taxon>Pentatomomorpha</taxon>
        <taxon>Pentatomoidea</taxon>
        <taxon>Pentatomidae</taxon>
        <taxon>Pentatominae</taxon>
        <taxon>Nezara</taxon>
    </lineage>
</organism>
<name>A0A9P0HJA6_NEZVI</name>
<dbReference type="AlphaFoldDB" id="A0A9P0HJA6"/>
<evidence type="ECO:0000313" key="1">
    <source>
        <dbReference type="EMBL" id="CAH1403635.1"/>
    </source>
</evidence>
<accession>A0A9P0HJA6</accession>